<name>A0A1G6T4H8_9BACT</name>
<comment type="catalytic activity">
    <reaction evidence="18 19">
        <text>UDP-N-acetyl-alpha-D-muramate + NADP(+) = UDP-N-acetyl-3-O-(1-carboxyvinyl)-alpha-D-glucosamine + NADPH + H(+)</text>
        <dbReference type="Rhea" id="RHEA:12248"/>
        <dbReference type="ChEBI" id="CHEBI:15378"/>
        <dbReference type="ChEBI" id="CHEBI:57783"/>
        <dbReference type="ChEBI" id="CHEBI:58349"/>
        <dbReference type="ChEBI" id="CHEBI:68483"/>
        <dbReference type="ChEBI" id="CHEBI:70757"/>
        <dbReference type="EC" id="1.3.1.98"/>
    </reaction>
</comment>
<evidence type="ECO:0000256" key="13">
    <source>
        <dbReference type="ARBA" id="ARBA00022984"/>
    </source>
</evidence>
<sequence>MTANRFQIQIKLAYFASQLEHMKIQENISLQPYNTFGIDKKARFFVIARSISDLKEALAFAEEQKIEIFVLGGGSNILLTDNLDQLVIKNELKGIEIIEEDGENIWVKVGAGEVWHDWVIYTIDQNWGGLENLSLIPGTVGASPMQNIGAYGVEIRDTFDSLEALHRVDKSIQKFDALACEFGYRESVFKHKLKNQYIITSVTFKLSKQPKFNIEYGAIKETLDAFNIQSPSVKAISDAVIHIRQSKLPDPKEIGNAGSFFKNPTISDSTYQSLQKEHPEIPGYPNEEGVKVPAGWLIEKAGWKGKRIGKVGVHEKQALVLVNYGGGQGEEIVSLAREIQASVLEKFGIELSPEVNFL</sequence>
<dbReference type="HAMAP" id="MF_00037">
    <property type="entry name" value="MurB"/>
    <property type="match status" value="1"/>
</dbReference>
<dbReference type="GO" id="GO:0071949">
    <property type="term" value="F:FAD binding"/>
    <property type="evidence" value="ECO:0007669"/>
    <property type="project" value="InterPro"/>
</dbReference>
<evidence type="ECO:0000256" key="10">
    <source>
        <dbReference type="ARBA" id="ARBA00022827"/>
    </source>
</evidence>
<feature type="active site" evidence="19">
    <location>
        <position position="354"/>
    </location>
</feature>
<evidence type="ECO:0000256" key="5">
    <source>
        <dbReference type="ARBA" id="ARBA00012518"/>
    </source>
</evidence>
<dbReference type="GO" id="GO:0009252">
    <property type="term" value="P:peptidoglycan biosynthetic process"/>
    <property type="evidence" value="ECO:0007669"/>
    <property type="project" value="UniProtKB-UniRule"/>
</dbReference>
<evidence type="ECO:0000256" key="1">
    <source>
        <dbReference type="ARBA" id="ARBA00001974"/>
    </source>
</evidence>
<evidence type="ECO:0000256" key="7">
    <source>
        <dbReference type="ARBA" id="ARBA00022490"/>
    </source>
</evidence>
<dbReference type="SUPFAM" id="SSF56176">
    <property type="entry name" value="FAD-binding/transporter-associated domain-like"/>
    <property type="match status" value="1"/>
</dbReference>
<dbReference type="PANTHER" id="PTHR21071:SF4">
    <property type="entry name" value="UDP-N-ACETYLENOLPYRUVOYLGLUCOSAMINE REDUCTASE"/>
    <property type="match status" value="1"/>
</dbReference>
<evidence type="ECO:0000256" key="8">
    <source>
        <dbReference type="ARBA" id="ARBA00022618"/>
    </source>
</evidence>
<dbReference type="NCBIfam" id="NF000755">
    <property type="entry name" value="PRK00046.1"/>
    <property type="match status" value="1"/>
</dbReference>
<evidence type="ECO:0000313" key="22">
    <source>
        <dbReference type="Proteomes" id="UP000199060"/>
    </source>
</evidence>
<proteinExistence type="inferred from homology"/>
<keyword evidence="15 19" id="KW-0131">Cell cycle</keyword>
<dbReference type="RefSeq" id="WP_262481077.1">
    <property type="nucleotide sequence ID" value="NZ_FNAC01000020.1"/>
</dbReference>
<dbReference type="GO" id="GO:0008360">
    <property type="term" value="P:regulation of cell shape"/>
    <property type="evidence" value="ECO:0007669"/>
    <property type="project" value="UniProtKB-KW"/>
</dbReference>
<keyword evidence="9 19" id="KW-0285">Flavoprotein</keyword>
<accession>A0A1G6T4H8</accession>
<dbReference type="GO" id="GO:0051301">
    <property type="term" value="P:cell division"/>
    <property type="evidence" value="ECO:0007669"/>
    <property type="project" value="UniProtKB-KW"/>
</dbReference>
<dbReference type="EMBL" id="FNAC01000020">
    <property type="protein sequence ID" value="SDD23891.1"/>
    <property type="molecule type" value="Genomic_DNA"/>
</dbReference>
<evidence type="ECO:0000313" key="21">
    <source>
        <dbReference type="EMBL" id="SDD23891.1"/>
    </source>
</evidence>
<evidence type="ECO:0000256" key="6">
    <source>
        <dbReference type="ARBA" id="ARBA00015188"/>
    </source>
</evidence>
<keyword evidence="14 19" id="KW-0560">Oxidoreductase</keyword>
<reference evidence="22" key="1">
    <citation type="submission" date="2016-10" db="EMBL/GenBank/DDBJ databases">
        <authorList>
            <person name="Varghese N."/>
            <person name="Submissions S."/>
        </authorList>
    </citation>
    <scope>NUCLEOTIDE SEQUENCE [LARGE SCALE GENOMIC DNA]</scope>
    <source>
        <strain evidence="22">DSM 23095</strain>
    </source>
</reference>
<dbReference type="EC" id="1.3.1.98" evidence="5 19"/>
<dbReference type="InterPro" id="IPR036635">
    <property type="entry name" value="MurB_C_sf"/>
</dbReference>
<dbReference type="Pfam" id="PF01565">
    <property type="entry name" value="FAD_binding_4"/>
    <property type="match status" value="1"/>
</dbReference>
<keyword evidence="7 19" id="KW-0963">Cytoplasm</keyword>
<evidence type="ECO:0000256" key="2">
    <source>
        <dbReference type="ARBA" id="ARBA00003921"/>
    </source>
</evidence>
<evidence type="ECO:0000256" key="11">
    <source>
        <dbReference type="ARBA" id="ARBA00022857"/>
    </source>
</evidence>
<dbReference type="NCBIfam" id="NF010478">
    <property type="entry name" value="PRK13903.1"/>
    <property type="match status" value="1"/>
</dbReference>
<keyword evidence="16 19" id="KW-0961">Cell wall biogenesis/degradation</keyword>
<comment type="function">
    <text evidence="2 19">Cell wall formation.</text>
</comment>
<dbReference type="GO" id="GO:0005829">
    <property type="term" value="C:cytosol"/>
    <property type="evidence" value="ECO:0007669"/>
    <property type="project" value="TreeGrafter"/>
</dbReference>
<evidence type="ECO:0000256" key="18">
    <source>
        <dbReference type="ARBA" id="ARBA00048914"/>
    </source>
</evidence>
<dbReference type="InterPro" id="IPR011601">
    <property type="entry name" value="MurB_C"/>
</dbReference>
<comment type="subcellular location">
    <subcellularLocation>
        <location evidence="3 19">Cytoplasm</location>
    </subcellularLocation>
</comment>
<dbReference type="Pfam" id="PF02873">
    <property type="entry name" value="MurB_C"/>
    <property type="match status" value="1"/>
</dbReference>
<protein>
    <recommendedName>
        <fullName evidence="6 19">UDP-N-acetylenolpyruvoylglucosamine reductase</fullName>
        <ecNumber evidence="5 19">1.3.1.98</ecNumber>
    </recommendedName>
    <alternativeName>
        <fullName evidence="17 19">UDP-N-acetylmuramate dehydrogenase</fullName>
    </alternativeName>
</protein>
<keyword evidence="22" id="KW-1185">Reference proteome</keyword>
<dbReference type="PANTHER" id="PTHR21071">
    <property type="entry name" value="UDP-N-ACETYLENOLPYRUVOYLGLUCOSAMINE REDUCTASE"/>
    <property type="match status" value="1"/>
</dbReference>
<keyword evidence="8 19" id="KW-0132">Cell division</keyword>
<evidence type="ECO:0000256" key="16">
    <source>
        <dbReference type="ARBA" id="ARBA00023316"/>
    </source>
</evidence>
<dbReference type="InterPro" id="IPR016166">
    <property type="entry name" value="FAD-bd_PCMH"/>
</dbReference>
<dbReference type="InterPro" id="IPR016167">
    <property type="entry name" value="FAD-bd_PCMH_sub1"/>
</dbReference>
<evidence type="ECO:0000256" key="3">
    <source>
        <dbReference type="ARBA" id="ARBA00004496"/>
    </source>
</evidence>
<dbReference type="Gene3D" id="3.90.78.10">
    <property type="entry name" value="UDP-N-acetylenolpyruvoylglucosamine reductase, C-terminal domain"/>
    <property type="match status" value="1"/>
</dbReference>
<dbReference type="UniPathway" id="UPA00219"/>
<evidence type="ECO:0000256" key="19">
    <source>
        <dbReference type="HAMAP-Rule" id="MF_00037"/>
    </source>
</evidence>
<evidence type="ECO:0000256" key="17">
    <source>
        <dbReference type="ARBA" id="ARBA00031026"/>
    </source>
</evidence>
<dbReference type="Gene3D" id="3.30.43.10">
    <property type="entry name" value="Uridine Diphospho-n-acetylenolpyruvylglucosamine Reductase, domain 2"/>
    <property type="match status" value="1"/>
</dbReference>
<keyword evidence="12 19" id="KW-0133">Cell shape</keyword>
<feature type="domain" description="FAD-binding PCMH-type" evidence="20">
    <location>
        <begin position="37"/>
        <end position="209"/>
    </location>
</feature>
<dbReference type="NCBIfam" id="TIGR00179">
    <property type="entry name" value="murB"/>
    <property type="match status" value="1"/>
</dbReference>
<dbReference type="GO" id="GO:0008762">
    <property type="term" value="F:UDP-N-acetylmuramate dehydrogenase activity"/>
    <property type="evidence" value="ECO:0007669"/>
    <property type="project" value="UniProtKB-UniRule"/>
</dbReference>
<evidence type="ECO:0000256" key="9">
    <source>
        <dbReference type="ARBA" id="ARBA00022630"/>
    </source>
</evidence>
<dbReference type="SUPFAM" id="SSF56194">
    <property type="entry name" value="Uridine diphospho-N-Acetylenolpyruvylglucosamine reductase, MurB, C-terminal domain"/>
    <property type="match status" value="1"/>
</dbReference>
<dbReference type="Gene3D" id="3.30.465.10">
    <property type="match status" value="1"/>
</dbReference>
<dbReference type="InterPro" id="IPR016169">
    <property type="entry name" value="FAD-bd_PCMH_sub2"/>
</dbReference>
<evidence type="ECO:0000256" key="12">
    <source>
        <dbReference type="ARBA" id="ARBA00022960"/>
    </source>
</evidence>
<feature type="active site" description="Proton donor" evidence="19">
    <location>
        <position position="259"/>
    </location>
</feature>
<dbReference type="PROSITE" id="PS51387">
    <property type="entry name" value="FAD_PCMH"/>
    <property type="match status" value="1"/>
</dbReference>
<dbReference type="AlphaFoldDB" id="A0A1G6T4H8"/>
<comment type="cofactor">
    <cofactor evidence="1 19">
        <name>FAD</name>
        <dbReference type="ChEBI" id="CHEBI:57692"/>
    </cofactor>
</comment>
<evidence type="ECO:0000256" key="14">
    <source>
        <dbReference type="ARBA" id="ARBA00023002"/>
    </source>
</evidence>
<evidence type="ECO:0000256" key="4">
    <source>
        <dbReference type="ARBA" id="ARBA00004752"/>
    </source>
</evidence>
<dbReference type="Proteomes" id="UP000199060">
    <property type="component" value="Unassembled WGS sequence"/>
</dbReference>
<keyword evidence="13 19" id="KW-0573">Peptidoglycan synthesis</keyword>
<keyword evidence="10 19" id="KW-0274">FAD</keyword>
<evidence type="ECO:0000256" key="15">
    <source>
        <dbReference type="ARBA" id="ARBA00023306"/>
    </source>
</evidence>
<dbReference type="InterPro" id="IPR006094">
    <property type="entry name" value="Oxid_FAD_bind_N"/>
</dbReference>
<gene>
    <name evidence="19" type="primary">murB</name>
    <name evidence="21" type="ORF">SAMN04488104_102062</name>
</gene>
<comment type="pathway">
    <text evidence="4 19">Cell wall biogenesis; peptidoglycan biosynthesis.</text>
</comment>
<dbReference type="InterPro" id="IPR036318">
    <property type="entry name" value="FAD-bd_PCMH-like_sf"/>
</dbReference>
<dbReference type="InterPro" id="IPR003170">
    <property type="entry name" value="MurB"/>
</dbReference>
<feature type="active site" evidence="19">
    <location>
        <position position="185"/>
    </location>
</feature>
<dbReference type="GO" id="GO:0071555">
    <property type="term" value="P:cell wall organization"/>
    <property type="evidence" value="ECO:0007669"/>
    <property type="project" value="UniProtKB-KW"/>
</dbReference>
<comment type="similarity">
    <text evidence="19">Belongs to the MurB family.</text>
</comment>
<evidence type="ECO:0000259" key="20">
    <source>
        <dbReference type="PROSITE" id="PS51387"/>
    </source>
</evidence>
<keyword evidence="11 19" id="KW-0521">NADP</keyword>
<dbReference type="STRING" id="686796.SAMN04488104_102062"/>
<organism evidence="21 22">
    <name type="scientific">Algoriphagus faecimaris</name>
    <dbReference type="NCBI Taxonomy" id="686796"/>
    <lineage>
        <taxon>Bacteria</taxon>
        <taxon>Pseudomonadati</taxon>
        <taxon>Bacteroidota</taxon>
        <taxon>Cytophagia</taxon>
        <taxon>Cytophagales</taxon>
        <taxon>Cyclobacteriaceae</taxon>
        <taxon>Algoriphagus</taxon>
    </lineage>
</organism>